<dbReference type="GO" id="GO:0003697">
    <property type="term" value="F:single-stranded DNA binding"/>
    <property type="evidence" value="ECO:0007669"/>
    <property type="project" value="TreeGrafter"/>
</dbReference>
<dbReference type="Pfam" id="PF14551">
    <property type="entry name" value="MCM_N"/>
    <property type="match status" value="1"/>
</dbReference>
<dbReference type="GO" id="GO:1902975">
    <property type="term" value="P:mitotic DNA replication initiation"/>
    <property type="evidence" value="ECO:0007669"/>
    <property type="project" value="TreeGrafter"/>
</dbReference>
<dbReference type="Gene3D" id="3.30.1640.10">
    <property type="entry name" value="mini-chromosome maintenance (MCM) complex, chain A, domain 1"/>
    <property type="match status" value="1"/>
</dbReference>
<dbReference type="InterPro" id="IPR031327">
    <property type="entry name" value="MCM"/>
</dbReference>
<dbReference type="OMA" id="NVYPQED"/>
<feature type="compositionally biased region" description="Polar residues" evidence="12">
    <location>
        <begin position="723"/>
        <end position="761"/>
    </location>
</feature>
<dbReference type="GO" id="GO:0006279">
    <property type="term" value="P:premeiotic DNA replication"/>
    <property type="evidence" value="ECO:0007669"/>
    <property type="project" value="UniProtKB-ARBA"/>
</dbReference>
<keyword evidence="7 10" id="KW-0067">ATP-binding</keyword>
<dbReference type="InterPro" id="IPR041562">
    <property type="entry name" value="MCM_lid"/>
</dbReference>
<comment type="catalytic activity">
    <reaction evidence="11">
        <text>ATP + H2O = ADP + phosphate + H(+)</text>
        <dbReference type="Rhea" id="RHEA:13065"/>
        <dbReference type="ChEBI" id="CHEBI:15377"/>
        <dbReference type="ChEBI" id="CHEBI:15378"/>
        <dbReference type="ChEBI" id="CHEBI:30616"/>
        <dbReference type="ChEBI" id="CHEBI:43474"/>
        <dbReference type="ChEBI" id="CHEBI:456216"/>
        <dbReference type="EC" id="3.6.4.12"/>
    </reaction>
</comment>
<dbReference type="SUPFAM" id="SSF52540">
    <property type="entry name" value="P-loop containing nucleoside triphosphate hydrolases"/>
    <property type="match status" value="1"/>
</dbReference>
<dbReference type="Pfam" id="PF17855">
    <property type="entry name" value="MCM_lid"/>
    <property type="match status" value="1"/>
</dbReference>
<feature type="region of interest" description="Disordered" evidence="12">
    <location>
        <begin position="699"/>
        <end position="766"/>
    </location>
</feature>
<dbReference type="GO" id="GO:0031261">
    <property type="term" value="C:DNA replication preinitiation complex"/>
    <property type="evidence" value="ECO:0007669"/>
    <property type="project" value="UniProtKB-ARBA"/>
</dbReference>
<dbReference type="InterPro" id="IPR001208">
    <property type="entry name" value="MCM_dom"/>
</dbReference>
<evidence type="ECO:0000259" key="13">
    <source>
        <dbReference type="PROSITE" id="PS50051"/>
    </source>
</evidence>
<gene>
    <name evidence="14" type="ORF">CONCODRAFT_78909</name>
</gene>
<keyword evidence="15" id="KW-1185">Reference proteome</keyword>
<evidence type="ECO:0000256" key="12">
    <source>
        <dbReference type="SAM" id="MobiDB-lite"/>
    </source>
</evidence>
<dbReference type="InterPro" id="IPR018525">
    <property type="entry name" value="MCM_CS"/>
</dbReference>
<dbReference type="InterPro" id="IPR027417">
    <property type="entry name" value="P-loop_NTPase"/>
</dbReference>
<keyword evidence="8 10" id="KW-0238">DNA-binding</keyword>
<evidence type="ECO:0000256" key="10">
    <source>
        <dbReference type="RuleBase" id="RU004070"/>
    </source>
</evidence>
<dbReference type="GO" id="GO:0017116">
    <property type="term" value="F:single-stranded DNA helicase activity"/>
    <property type="evidence" value="ECO:0007669"/>
    <property type="project" value="TreeGrafter"/>
</dbReference>
<dbReference type="InterPro" id="IPR008046">
    <property type="entry name" value="Mcm3"/>
</dbReference>
<keyword evidence="5 11" id="KW-0378">Hydrolase</keyword>
<dbReference type="InterPro" id="IPR012340">
    <property type="entry name" value="NA-bd_OB-fold"/>
</dbReference>
<dbReference type="SUPFAM" id="SSF50249">
    <property type="entry name" value="Nucleic acid-binding proteins"/>
    <property type="match status" value="1"/>
</dbReference>
<dbReference type="InterPro" id="IPR056575">
    <property type="entry name" value="WH_MCM3_C"/>
</dbReference>
<dbReference type="InterPro" id="IPR027925">
    <property type="entry name" value="MCM_N"/>
</dbReference>
<dbReference type="SMART" id="SM00382">
    <property type="entry name" value="AAA"/>
    <property type="match status" value="1"/>
</dbReference>
<comment type="similarity">
    <text evidence="2 10">Belongs to the MCM family.</text>
</comment>
<organism evidence="14 15">
    <name type="scientific">Conidiobolus coronatus (strain ATCC 28846 / CBS 209.66 / NRRL 28638)</name>
    <name type="common">Delacroixia coronata</name>
    <dbReference type="NCBI Taxonomy" id="796925"/>
    <lineage>
        <taxon>Eukaryota</taxon>
        <taxon>Fungi</taxon>
        <taxon>Fungi incertae sedis</taxon>
        <taxon>Zoopagomycota</taxon>
        <taxon>Entomophthoromycotina</taxon>
        <taxon>Entomophthoromycetes</taxon>
        <taxon>Entomophthorales</taxon>
        <taxon>Ancylistaceae</taxon>
        <taxon>Conidiobolus</taxon>
    </lineage>
</organism>
<evidence type="ECO:0000256" key="8">
    <source>
        <dbReference type="ARBA" id="ARBA00023125"/>
    </source>
</evidence>
<feature type="domain" description="MCM C-terminal AAA(+) ATPase" evidence="13">
    <location>
        <begin position="310"/>
        <end position="516"/>
    </location>
</feature>
<dbReference type="GO" id="GO:0016887">
    <property type="term" value="F:ATP hydrolysis activity"/>
    <property type="evidence" value="ECO:0007669"/>
    <property type="project" value="RHEA"/>
</dbReference>
<dbReference type="GO" id="GO:0000727">
    <property type="term" value="P:double-strand break repair via break-induced replication"/>
    <property type="evidence" value="ECO:0007669"/>
    <property type="project" value="TreeGrafter"/>
</dbReference>
<evidence type="ECO:0000256" key="1">
    <source>
        <dbReference type="ARBA" id="ARBA00004123"/>
    </source>
</evidence>
<sequence>MDISDNNGILGVELQTQRIRQFKEYFTNEEGKRVYHTQIEKLLTAEEKRLIVDLDHIREFKTDLAERILRDPSNHFTALEEALKEVARNIADTLAFPFNSYDQYSVGLVGSFGDHHVNPRSLQSRFIGKMVSLEGIVTKCSLFRPKVSRSVHYCEASKTFMYKEYRDSTKLAMSGSNLGVTGTAYPTTDQNNNPLMTEYGLSIYKDHQNISVQEMPERAPPGQLPRSVEVLLDDDLVDQIKPGDRVRIVGVYRSMGAGKNNNAVFRTALITNNISIIGSKSSSSKSIPSTIVLTEEDKKNIKQIAKRGKIFELLSQSLMPSVYGHGYIKKAIALMLLGGVEKNLDNGTHIRGDINVLLVGDPSTAKSQTLRYVLNMANLGVATTGRGSSGVGLTAAVTTDQDTGDRKLEAGAMVLADRGVVCIDEFDKMSDVDRVAIHEVMEQQTVTISKAGIHTTLNARCSVLAASNPIFGQYDETKDPHKNIALPDSLLSRFDLLFIVLDRIEESNDRRISDHVLKMHQYIPPNVNAGAPILETYNSYLGYNDLVEENQNEQDEESTSEVFSKGITSEHAGIPGRGPAVNGIKPRDVLTSAFIKKYIHFAKSEISPILTPEAANAIHGFYSDLRNGAIPDQRRKTLPVTARTLETLIRLSTAHAKARLSTSVTKKDAEVAYEIMRFAMFQETKTKVKGKRRRVRTNGTVIEEDVDSDDSDDDMDTDEPYQGNGNQTQFSSRVTRSAAQNGHDSSSANNTQQEPSTSTAQPEPVEDNHMDYELSEAKHEEFRQYLRAAIDETGVEVLSVDDLLSYIEQRSGSQLFSKADAEIVLQRMDDENLIMYSNGTVHTL</sequence>
<evidence type="ECO:0000313" key="14">
    <source>
        <dbReference type="EMBL" id="KXN70291.1"/>
    </source>
</evidence>
<evidence type="ECO:0000256" key="9">
    <source>
        <dbReference type="ARBA" id="ARBA00023242"/>
    </source>
</evidence>
<evidence type="ECO:0000256" key="4">
    <source>
        <dbReference type="ARBA" id="ARBA00022741"/>
    </source>
</evidence>
<dbReference type="AlphaFoldDB" id="A0A137P5T8"/>
<accession>A0A137P5T8</accession>
<dbReference type="GO" id="GO:0005656">
    <property type="term" value="C:nuclear pre-replicative complex"/>
    <property type="evidence" value="ECO:0007669"/>
    <property type="project" value="UniProtKB-ARBA"/>
</dbReference>
<evidence type="ECO:0000256" key="5">
    <source>
        <dbReference type="ARBA" id="ARBA00022801"/>
    </source>
</evidence>
<dbReference type="Pfam" id="PF23191">
    <property type="entry name" value="WHD_MCM3_C"/>
    <property type="match status" value="1"/>
</dbReference>
<keyword evidence="3 11" id="KW-0235">DNA replication</keyword>
<dbReference type="OrthoDB" id="1882346at2759"/>
<name>A0A137P5T8_CONC2</name>
<proteinExistence type="inferred from homology"/>
<protein>
    <recommendedName>
        <fullName evidence="11">DNA replication licensing factor MCM3</fullName>
        <ecNumber evidence="11">3.6.4.12</ecNumber>
    </recommendedName>
</protein>
<dbReference type="PRINTS" id="PR01659">
    <property type="entry name" value="MCMPROTEIN3"/>
</dbReference>
<dbReference type="SMART" id="SM00350">
    <property type="entry name" value="MCM"/>
    <property type="match status" value="1"/>
</dbReference>
<evidence type="ECO:0000313" key="15">
    <source>
        <dbReference type="Proteomes" id="UP000070444"/>
    </source>
</evidence>
<dbReference type="Proteomes" id="UP000070444">
    <property type="component" value="Unassembled WGS sequence"/>
</dbReference>
<dbReference type="Pfam" id="PF17207">
    <property type="entry name" value="MCM_OB"/>
    <property type="match status" value="1"/>
</dbReference>
<evidence type="ECO:0000256" key="11">
    <source>
        <dbReference type="RuleBase" id="RU368061"/>
    </source>
</evidence>
<evidence type="ECO:0000256" key="7">
    <source>
        <dbReference type="ARBA" id="ARBA00022840"/>
    </source>
</evidence>
<feature type="compositionally biased region" description="Acidic residues" evidence="12">
    <location>
        <begin position="702"/>
        <end position="719"/>
    </location>
</feature>
<comment type="subcellular location">
    <subcellularLocation>
        <location evidence="1 11">Nucleus</location>
    </subcellularLocation>
</comment>
<dbReference type="GO" id="GO:0006271">
    <property type="term" value="P:DNA strand elongation involved in DNA replication"/>
    <property type="evidence" value="ECO:0007669"/>
    <property type="project" value="TreeGrafter"/>
</dbReference>
<dbReference type="Gene3D" id="3.40.50.300">
    <property type="entry name" value="P-loop containing nucleotide triphosphate hydrolases"/>
    <property type="match status" value="1"/>
</dbReference>
<dbReference type="PANTHER" id="PTHR11630">
    <property type="entry name" value="DNA REPLICATION LICENSING FACTOR MCM FAMILY MEMBER"/>
    <property type="match status" value="1"/>
</dbReference>
<keyword evidence="4 10" id="KW-0547">Nucleotide-binding</keyword>
<dbReference type="STRING" id="796925.A0A137P5T8"/>
<dbReference type="GO" id="GO:0042555">
    <property type="term" value="C:MCM complex"/>
    <property type="evidence" value="ECO:0007669"/>
    <property type="project" value="UniProtKB-UniRule"/>
</dbReference>
<keyword evidence="6 11" id="KW-0347">Helicase</keyword>
<dbReference type="EC" id="3.6.4.12" evidence="11"/>
<dbReference type="PRINTS" id="PR01657">
    <property type="entry name" value="MCMFAMILY"/>
</dbReference>
<comment type="subunit">
    <text evidence="11">Component of the MCM2-7 complex.</text>
</comment>
<dbReference type="InterPro" id="IPR033762">
    <property type="entry name" value="MCM_OB"/>
</dbReference>
<feature type="compositionally biased region" description="Acidic residues" evidence="12">
    <location>
        <begin position="550"/>
        <end position="559"/>
    </location>
</feature>
<dbReference type="Gene3D" id="2.20.28.10">
    <property type="match status" value="1"/>
</dbReference>
<feature type="region of interest" description="Disordered" evidence="12">
    <location>
        <begin position="550"/>
        <end position="580"/>
    </location>
</feature>
<dbReference type="InterPro" id="IPR003593">
    <property type="entry name" value="AAA+_ATPase"/>
</dbReference>
<keyword evidence="9 11" id="KW-0539">Nucleus</keyword>
<comment type="function">
    <text evidence="11">Acts as component of the MCM2-7 complex (MCM complex) which is the replicative helicase essential for 'once per cell cycle' DNA replication initiation and elongation in eukaryotic cells. The active ATPase sites in the MCM2-7 ring are formed through the interaction surfaces of two neighboring subunits such that a critical structure of a conserved arginine finger motif is provided in trans relative to the ATP-binding site of the Walker A box of the adjacent subunit. The six ATPase active sites, however, are likely to contribute differentially to the complex helicase activity.</text>
</comment>
<dbReference type="PROSITE" id="PS50051">
    <property type="entry name" value="MCM_2"/>
    <property type="match status" value="1"/>
</dbReference>
<dbReference type="GO" id="GO:0005524">
    <property type="term" value="F:ATP binding"/>
    <property type="evidence" value="ECO:0007669"/>
    <property type="project" value="UniProtKB-UniRule"/>
</dbReference>
<reference evidence="14 15" key="1">
    <citation type="journal article" date="2015" name="Genome Biol. Evol.">
        <title>Phylogenomic analyses indicate that early fungi evolved digesting cell walls of algal ancestors of land plants.</title>
        <authorList>
            <person name="Chang Y."/>
            <person name="Wang S."/>
            <person name="Sekimoto S."/>
            <person name="Aerts A.L."/>
            <person name="Choi C."/>
            <person name="Clum A."/>
            <person name="LaButti K.M."/>
            <person name="Lindquist E.A."/>
            <person name="Yee Ngan C."/>
            <person name="Ohm R.A."/>
            <person name="Salamov A.A."/>
            <person name="Grigoriev I.V."/>
            <person name="Spatafora J.W."/>
            <person name="Berbee M.L."/>
        </authorList>
    </citation>
    <scope>NUCLEOTIDE SEQUENCE [LARGE SCALE GENOMIC DNA]</scope>
    <source>
        <strain evidence="14 15">NRRL 28638</strain>
    </source>
</reference>
<evidence type="ECO:0000256" key="6">
    <source>
        <dbReference type="ARBA" id="ARBA00022806"/>
    </source>
</evidence>
<dbReference type="EMBL" id="KQ964506">
    <property type="protein sequence ID" value="KXN70291.1"/>
    <property type="molecule type" value="Genomic_DNA"/>
</dbReference>
<dbReference type="Pfam" id="PF00493">
    <property type="entry name" value="MCM"/>
    <property type="match status" value="1"/>
</dbReference>
<dbReference type="Gene3D" id="2.40.50.140">
    <property type="entry name" value="Nucleic acid-binding proteins"/>
    <property type="match status" value="1"/>
</dbReference>
<dbReference type="PROSITE" id="PS00847">
    <property type="entry name" value="MCM_1"/>
    <property type="match status" value="1"/>
</dbReference>
<dbReference type="GO" id="GO:0043596">
    <property type="term" value="C:nuclear replication fork"/>
    <property type="evidence" value="ECO:0007669"/>
    <property type="project" value="UniProtKB-ARBA"/>
</dbReference>
<dbReference type="PANTHER" id="PTHR11630:SF46">
    <property type="entry name" value="DNA REPLICATION LICENSING FACTOR MCM3-RELATED"/>
    <property type="match status" value="1"/>
</dbReference>
<evidence type="ECO:0000256" key="2">
    <source>
        <dbReference type="ARBA" id="ARBA00008010"/>
    </source>
</evidence>
<evidence type="ECO:0000256" key="3">
    <source>
        <dbReference type="ARBA" id="ARBA00022705"/>
    </source>
</evidence>